<dbReference type="EMBL" id="MU277191">
    <property type="protein sequence ID" value="KAI0066893.1"/>
    <property type="molecule type" value="Genomic_DNA"/>
</dbReference>
<gene>
    <name evidence="1" type="ORF">BV25DRAFT_1795820</name>
</gene>
<evidence type="ECO:0000313" key="1">
    <source>
        <dbReference type="EMBL" id="KAI0066893.1"/>
    </source>
</evidence>
<evidence type="ECO:0000313" key="2">
    <source>
        <dbReference type="Proteomes" id="UP000814140"/>
    </source>
</evidence>
<comment type="caution">
    <text evidence="1">The sequence shown here is derived from an EMBL/GenBank/DDBJ whole genome shotgun (WGS) entry which is preliminary data.</text>
</comment>
<name>A0ACB8TEN9_9AGAM</name>
<proteinExistence type="predicted"/>
<reference evidence="1" key="2">
    <citation type="journal article" date="2022" name="New Phytol.">
        <title>Evolutionary transition to the ectomycorrhizal habit in the genomes of a hyperdiverse lineage of mushroom-forming fungi.</title>
        <authorList>
            <person name="Looney B."/>
            <person name="Miyauchi S."/>
            <person name="Morin E."/>
            <person name="Drula E."/>
            <person name="Courty P.E."/>
            <person name="Kohler A."/>
            <person name="Kuo A."/>
            <person name="LaButti K."/>
            <person name="Pangilinan J."/>
            <person name="Lipzen A."/>
            <person name="Riley R."/>
            <person name="Andreopoulos W."/>
            <person name="He G."/>
            <person name="Johnson J."/>
            <person name="Nolan M."/>
            <person name="Tritt A."/>
            <person name="Barry K.W."/>
            <person name="Grigoriev I.V."/>
            <person name="Nagy L.G."/>
            <person name="Hibbett D."/>
            <person name="Henrissat B."/>
            <person name="Matheny P.B."/>
            <person name="Labbe J."/>
            <person name="Martin F.M."/>
        </authorList>
    </citation>
    <scope>NUCLEOTIDE SEQUENCE</scope>
    <source>
        <strain evidence="1">HHB10654</strain>
    </source>
</reference>
<keyword evidence="2" id="KW-1185">Reference proteome</keyword>
<organism evidence="1 2">
    <name type="scientific">Artomyces pyxidatus</name>
    <dbReference type="NCBI Taxonomy" id="48021"/>
    <lineage>
        <taxon>Eukaryota</taxon>
        <taxon>Fungi</taxon>
        <taxon>Dikarya</taxon>
        <taxon>Basidiomycota</taxon>
        <taxon>Agaricomycotina</taxon>
        <taxon>Agaricomycetes</taxon>
        <taxon>Russulales</taxon>
        <taxon>Auriscalpiaceae</taxon>
        <taxon>Artomyces</taxon>
    </lineage>
</organism>
<sequence length="195" mass="21341">MFSTPQTPGPDSFFDNSLMSVDSKPSLQELEAARTSHTAATQIKLNRRLGPEYLSQRPSPGGGPQLTYVEGWKIIGLANEVFGYNGWSSTITKMETDFIDQCPDTRRYSVGVTAMVKITLKDGSFHEDVGYGTGDNQKSKGVALDKAKKEAVTDGIKRALRNFGNVLGLCLYEKSFTQEVLKMGKVAPVRSGPRI</sequence>
<protein>
    <submittedName>
        <fullName evidence="1">Uncharacterized protein</fullName>
    </submittedName>
</protein>
<dbReference type="Proteomes" id="UP000814140">
    <property type="component" value="Unassembled WGS sequence"/>
</dbReference>
<reference evidence="1" key="1">
    <citation type="submission" date="2021-03" db="EMBL/GenBank/DDBJ databases">
        <authorList>
            <consortium name="DOE Joint Genome Institute"/>
            <person name="Ahrendt S."/>
            <person name="Looney B.P."/>
            <person name="Miyauchi S."/>
            <person name="Morin E."/>
            <person name="Drula E."/>
            <person name="Courty P.E."/>
            <person name="Chicoki N."/>
            <person name="Fauchery L."/>
            <person name="Kohler A."/>
            <person name="Kuo A."/>
            <person name="Labutti K."/>
            <person name="Pangilinan J."/>
            <person name="Lipzen A."/>
            <person name="Riley R."/>
            <person name="Andreopoulos W."/>
            <person name="He G."/>
            <person name="Johnson J."/>
            <person name="Barry K.W."/>
            <person name="Grigoriev I.V."/>
            <person name="Nagy L."/>
            <person name="Hibbett D."/>
            <person name="Henrissat B."/>
            <person name="Matheny P.B."/>
            <person name="Labbe J."/>
            <person name="Martin F."/>
        </authorList>
    </citation>
    <scope>NUCLEOTIDE SEQUENCE</scope>
    <source>
        <strain evidence="1">HHB10654</strain>
    </source>
</reference>
<accession>A0ACB8TEN9</accession>